<dbReference type="Pfam" id="PF07690">
    <property type="entry name" value="MFS_1"/>
    <property type="match status" value="1"/>
</dbReference>
<dbReference type="PANTHER" id="PTHR23502:SF132">
    <property type="entry name" value="POLYAMINE TRANSPORTER 2-RELATED"/>
    <property type="match status" value="1"/>
</dbReference>
<dbReference type="Proteomes" id="UP000605099">
    <property type="component" value="Unassembled WGS sequence"/>
</dbReference>
<dbReference type="InterPro" id="IPR020846">
    <property type="entry name" value="MFS_dom"/>
</dbReference>
<dbReference type="InterPro" id="IPR011701">
    <property type="entry name" value="MFS"/>
</dbReference>
<evidence type="ECO:0000256" key="1">
    <source>
        <dbReference type="ARBA" id="ARBA00004141"/>
    </source>
</evidence>
<feature type="domain" description="Major facilitator superfamily (MFS) profile" evidence="7">
    <location>
        <begin position="5"/>
        <end position="388"/>
    </location>
</feature>
<dbReference type="InterPro" id="IPR036259">
    <property type="entry name" value="MFS_trans_sf"/>
</dbReference>
<accession>A0ABQ2JL27</accession>
<dbReference type="Gene3D" id="1.20.1720.10">
    <property type="entry name" value="Multidrug resistance protein D"/>
    <property type="match status" value="1"/>
</dbReference>
<protein>
    <submittedName>
        <fullName evidence="8">MFS transporter</fullName>
    </submittedName>
</protein>
<dbReference type="SUPFAM" id="SSF103473">
    <property type="entry name" value="MFS general substrate transporter"/>
    <property type="match status" value="1"/>
</dbReference>
<feature type="transmembrane region" description="Helical" evidence="6">
    <location>
        <begin position="294"/>
        <end position="312"/>
    </location>
</feature>
<dbReference type="RefSeq" id="WP_188819733.1">
    <property type="nucleotide sequence ID" value="NZ_BMLK01000009.1"/>
</dbReference>
<evidence type="ECO:0000256" key="6">
    <source>
        <dbReference type="SAM" id="Phobius"/>
    </source>
</evidence>
<keyword evidence="4 6" id="KW-1133">Transmembrane helix</keyword>
<evidence type="ECO:0000256" key="4">
    <source>
        <dbReference type="ARBA" id="ARBA00022989"/>
    </source>
</evidence>
<feature type="transmembrane region" description="Helical" evidence="6">
    <location>
        <begin position="268"/>
        <end position="288"/>
    </location>
</feature>
<dbReference type="EMBL" id="BMLK01000009">
    <property type="protein sequence ID" value="GGN50405.1"/>
    <property type="molecule type" value="Genomic_DNA"/>
</dbReference>
<reference evidence="9" key="1">
    <citation type="journal article" date="2019" name="Int. J. Syst. Evol. Microbiol.">
        <title>The Global Catalogue of Microorganisms (GCM) 10K type strain sequencing project: providing services to taxonomists for standard genome sequencing and annotation.</title>
        <authorList>
            <consortium name="The Broad Institute Genomics Platform"/>
            <consortium name="The Broad Institute Genome Sequencing Center for Infectious Disease"/>
            <person name="Wu L."/>
            <person name="Ma J."/>
        </authorList>
    </citation>
    <scope>NUCLEOTIDE SEQUENCE [LARGE SCALE GENOMIC DNA]</scope>
    <source>
        <strain evidence="9">CGMCC 1.6784</strain>
    </source>
</reference>
<evidence type="ECO:0000259" key="7">
    <source>
        <dbReference type="PROSITE" id="PS50850"/>
    </source>
</evidence>
<feature type="transmembrane region" description="Helical" evidence="6">
    <location>
        <begin position="40"/>
        <end position="60"/>
    </location>
</feature>
<keyword evidence="9" id="KW-1185">Reference proteome</keyword>
<feature type="transmembrane region" description="Helical" evidence="6">
    <location>
        <begin position="164"/>
        <end position="185"/>
    </location>
</feature>
<evidence type="ECO:0000313" key="9">
    <source>
        <dbReference type="Proteomes" id="UP000605099"/>
    </source>
</evidence>
<comment type="subcellular location">
    <subcellularLocation>
        <location evidence="1">Membrane</location>
        <topology evidence="1">Multi-pass membrane protein</topology>
    </subcellularLocation>
</comment>
<proteinExistence type="predicted"/>
<keyword evidence="3 6" id="KW-0812">Transmembrane</keyword>
<feature type="transmembrane region" description="Helical" evidence="6">
    <location>
        <begin position="97"/>
        <end position="118"/>
    </location>
</feature>
<keyword evidence="5 6" id="KW-0472">Membrane</keyword>
<dbReference type="PANTHER" id="PTHR23502">
    <property type="entry name" value="MAJOR FACILITATOR SUPERFAMILY"/>
    <property type="match status" value="1"/>
</dbReference>
<gene>
    <name evidence="8" type="ORF">GCM10011349_22000</name>
</gene>
<feature type="transmembrane region" description="Helical" evidence="6">
    <location>
        <begin position="130"/>
        <end position="158"/>
    </location>
</feature>
<feature type="transmembrane region" description="Helical" evidence="6">
    <location>
        <begin position="206"/>
        <end position="227"/>
    </location>
</feature>
<evidence type="ECO:0000256" key="5">
    <source>
        <dbReference type="ARBA" id="ARBA00023136"/>
    </source>
</evidence>
<keyword evidence="2" id="KW-0813">Transport</keyword>
<feature type="transmembrane region" description="Helical" evidence="6">
    <location>
        <begin position="359"/>
        <end position="378"/>
    </location>
</feature>
<evidence type="ECO:0000256" key="2">
    <source>
        <dbReference type="ARBA" id="ARBA00022448"/>
    </source>
</evidence>
<organism evidence="8 9">
    <name type="scientific">Novosphingobium indicum</name>
    <dbReference type="NCBI Taxonomy" id="462949"/>
    <lineage>
        <taxon>Bacteria</taxon>
        <taxon>Pseudomonadati</taxon>
        <taxon>Pseudomonadota</taxon>
        <taxon>Alphaproteobacteria</taxon>
        <taxon>Sphingomonadales</taxon>
        <taxon>Sphingomonadaceae</taxon>
        <taxon>Novosphingobium</taxon>
    </lineage>
</organism>
<dbReference type="PROSITE" id="PS50850">
    <property type="entry name" value="MFS"/>
    <property type="match status" value="1"/>
</dbReference>
<feature type="transmembrane region" description="Helical" evidence="6">
    <location>
        <begin position="239"/>
        <end position="256"/>
    </location>
</feature>
<evidence type="ECO:0000313" key="8">
    <source>
        <dbReference type="EMBL" id="GGN50405.1"/>
    </source>
</evidence>
<feature type="transmembrane region" description="Helical" evidence="6">
    <location>
        <begin position="333"/>
        <end position="353"/>
    </location>
</feature>
<name>A0ABQ2JL27_9SPHN</name>
<feature type="transmembrane region" description="Helical" evidence="6">
    <location>
        <begin position="7"/>
        <end position="28"/>
    </location>
</feature>
<evidence type="ECO:0000256" key="3">
    <source>
        <dbReference type="ARBA" id="ARBA00022692"/>
    </source>
</evidence>
<sequence>MNRVLTLSLVVGSTIIGLMGTDLILPAVPQLPEALGGDPALAQLVLAAYIGGACAGLLAFGALGDRVSTNRLFIGSLTLAALLSFACSRAPSIEALIGLRAVQGMVVSGPAVFAPGIVKALFDERGAMAAIGVLGSIEALGPALAPIAGVALLAFGGWELNFEVMAGVAGMVALLLLVSGGVPQVSRRGVGSFTALLRDPVFMRYAMSQALVLGGLLVFVFGMPTVFVRVNGGSLTDFIVMQVCGVTTFIIAANSATKAVDRFGAERVIATGTWVAAAGAAGQFLYALSGGTSVLVITALFIPVNSGLGLRGPPGFFRAILASHGDDARGSGLVILFLLATSAIGTALVSPWIEKGTILLAGMALAFHLAAGACLLMLPKLGATDPSV</sequence>
<feature type="transmembrane region" description="Helical" evidence="6">
    <location>
        <begin position="72"/>
        <end position="91"/>
    </location>
</feature>
<comment type="caution">
    <text evidence="8">The sequence shown here is derived from an EMBL/GenBank/DDBJ whole genome shotgun (WGS) entry which is preliminary data.</text>
</comment>